<accession>A0A9W9E0C0</accession>
<reference evidence="2" key="2">
    <citation type="journal article" date="2023" name="Proc. Natl. Acad. Sci. U.S.A.">
        <title>A global phylogenomic analysis of the shiitake genus Lentinula.</title>
        <authorList>
            <person name="Sierra-Patev S."/>
            <person name="Min B."/>
            <person name="Naranjo-Ortiz M."/>
            <person name="Looney B."/>
            <person name="Konkel Z."/>
            <person name="Slot J.C."/>
            <person name="Sakamoto Y."/>
            <person name="Steenwyk J.L."/>
            <person name="Rokas A."/>
            <person name="Carro J."/>
            <person name="Camarero S."/>
            <person name="Ferreira P."/>
            <person name="Molpeceres G."/>
            <person name="Ruiz-Duenas F.J."/>
            <person name="Serrano A."/>
            <person name="Henrissat B."/>
            <person name="Drula E."/>
            <person name="Hughes K.W."/>
            <person name="Mata J.L."/>
            <person name="Ishikawa N.K."/>
            <person name="Vargas-Isla R."/>
            <person name="Ushijima S."/>
            <person name="Smith C.A."/>
            <person name="Donoghue J."/>
            <person name="Ahrendt S."/>
            <person name="Andreopoulos W."/>
            <person name="He G."/>
            <person name="LaButti K."/>
            <person name="Lipzen A."/>
            <person name="Ng V."/>
            <person name="Riley R."/>
            <person name="Sandor L."/>
            <person name="Barry K."/>
            <person name="Martinez A.T."/>
            <person name="Xiao Y."/>
            <person name="Gibbons J.G."/>
            <person name="Terashima K."/>
            <person name="Grigoriev I.V."/>
            <person name="Hibbett D."/>
        </authorList>
    </citation>
    <scope>NUCLEOTIDE SEQUENCE</scope>
    <source>
        <strain evidence="2">Sp2 HRB7682 ss15</strain>
    </source>
</reference>
<reference evidence="2" key="1">
    <citation type="submission" date="2022-08" db="EMBL/GenBank/DDBJ databases">
        <authorList>
            <consortium name="DOE Joint Genome Institute"/>
            <person name="Min B."/>
            <person name="Riley R."/>
            <person name="Sierra-Patev S."/>
            <person name="Naranjo-Ortiz M."/>
            <person name="Looney B."/>
            <person name="Konkel Z."/>
            <person name="Slot J.C."/>
            <person name="Sakamoto Y."/>
            <person name="Steenwyk J.L."/>
            <person name="Rokas A."/>
            <person name="Carro J."/>
            <person name="Camarero S."/>
            <person name="Ferreira P."/>
            <person name="Molpeceres G."/>
            <person name="Ruiz-Duenas F.J."/>
            <person name="Serrano A."/>
            <person name="Henrissat B."/>
            <person name="Drula E."/>
            <person name="Hughes K.W."/>
            <person name="Mata J.L."/>
            <person name="Ishikawa N.K."/>
            <person name="Vargas-Isla R."/>
            <person name="Ushijima S."/>
            <person name="Smith C.A."/>
            <person name="Ahrendt S."/>
            <person name="Andreopoulos W."/>
            <person name="He G."/>
            <person name="Labutti K."/>
            <person name="Lipzen A."/>
            <person name="Ng V."/>
            <person name="Sandor L."/>
            <person name="Barry K."/>
            <person name="Martinez A.T."/>
            <person name="Xiao Y."/>
            <person name="Gibbons J.G."/>
            <person name="Terashima K."/>
            <person name="Hibbett D.S."/>
            <person name="Grigoriev I.V."/>
        </authorList>
    </citation>
    <scope>NUCLEOTIDE SEQUENCE</scope>
    <source>
        <strain evidence="2">Sp2 HRB7682 ss15</strain>
    </source>
</reference>
<dbReference type="AlphaFoldDB" id="A0A9W9E0C0"/>
<gene>
    <name evidence="2" type="ORF">C8J55DRAFT_602423</name>
</gene>
<comment type="caution">
    <text evidence="2">The sequence shown here is derived from an EMBL/GenBank/DDBJ whole genome shotgun (WGS) entry which is preliminary data.</text>
</comment>
<dbReference type="Proteomes" id="UP001150238">
    <property type="component" value="Unassembled WGS sequence"/>
</dbReference>
<feature type="region of interest" description="Disordered" evidence="1">
    <location>
        <begin position="1"/>
        <end position="39"/>
    </location>
</feature>
<proteinExistence type="predicted"/>
<name>A0A9W9E0C0_9AGAR</name>
<protein>
    <recommendedName>
        <fullName evidence="4">BTB domain-containing protein</fullName>
    </recommendedName>
</protein>
<sequence length="394" mass="45355">MAAASTTLKRTRSASRSRFSEPSFKRARNEGATPGPAKFDDSYVIDPGFSNLKGDIYLKVGNTLFPASLEKLQNVEGLFADLFSIQQPEHADRIHGLPYCDMFNCSESELRVLMKLIHGSKYVFQRKAASGVTEFNIENILDALLVSSRLDLPGIRTQAKEAIHDFFRTMWSHIIYCGSPPEYPVVALTGYTMGKDNALRVLCFRMIKVFRECELGYCMPMAYYFAAQQTHNDILDGIKLPDGSLLELDHDDKKKVLKGREMLRSLRRNVTFMWLIEHAGYPKDYVLLHGCTSREFPKRKGCYDFIFDLYNLFFSPSSRLLEDRCDALESISFEAVETMKSHLCPECQVYFTDRIMYCLLASWGQIPRIFTGHTWDKLREKQIQIEANWRERLS</sequence>
<evidence type="ECO:0008006" key="4">
    <source>
        <dbReference type="Google" id="ProtNLM"/>
    </source>
</evidence>
<dbReference type="EMBL" id="JANVFS010000003">
    <property type="protein sequence ID" value="KAJ4493908.1"/>
    <property type="molecule type" value="Genomic_DNA"/>
</dbReference>
<evidence type="ECO:0000313" key="3">
    <source>
        <dbReference type="Proteomes" id="UP001150238"/>
    </source>
</evidence>
<evidence type="ECO:0000313" key="2">
    <source>
        <dbReference type="EMBL" id="KAJ4493908.1"/>
    </source>
</evidence>
<evidence type="ECO:0000256" key="1">
    <source>
        <dbReference type="SAM" id="MobiDB-lite"/>
    </source>
</evidence>
<organism evidence="2 3">
    <name type="scientific">Lentinula lateritia</name>
    <dbReference type="NCBI Taxonomy" id="40482"/>
    <lineage>
        <taxon>Eukaryota</taxon>
        <taxon>Fungi</taxon>
        <taxon>Dikarya</taxon>
        <taxon>Basidiomycota</taxon>
        <taxon>Agaricomycotina</taxon>
        <taxon>Agaricomycetes</taxon>
        <taxon>Agaricomycetidae</taxon>
        <taxon>Agaricales</taxon>
        <taxon>Marasmiineae</taxon>
        <taxon>Omphalotaceae</taxon>
        <taxon>Lentinula</taxon>
    </lineage>
</organism>